<dbReference type="SUPFAM" id="SSF110849">
    <property type="entry name" value="ParB/Sulfiredoxin"/>
    <property type="match status" value="1"/>
</dbReference>
<dbReference type="SMART" id="SM00470">
    <property type="entry name" value="ParB"/>
    <property type="match status" value="1"/>
</dbReference>
<dbReference type="PANTHER" id="PTHR33375:SF1">
    <property type="entry name" value="CHROMOSOME-PARTITIONING PROTEIN PARB-RELATED"/>
    <property type="match status" value="1"/>
</dbReference>
<dbReference type="InterPro" id="IPR050336">
    <property type="entry name" value="Chromosome_partition/occlusion"/>
</dbReference>
<dbReference type="EMBL" id="WHJG01000056">
    <property type="protein sequence ID" value="NHZ83572.1"/>
    <property type="molecule type" value="Genomic_DNA"/>
</dbReference>
<name>A0ABX0NIY8_9BURK</name>
<evidence type="ECO:0000256" key="2">
    <source>
        <dbReference type="ARBA" id="ARBA00022829"/>
    </source>
</evidence>
<dbReference type="Gene3D" id="1.10.10.2830">
    <property type="match status" value="1"/>
</dbReference>
<proteinExistence type="inferred from homology"/>
<dbReference type="InterPro" id="IPR003115">
    <property type="entry name" value="ParB_N"/>
</dbReference>
<comment type="caution">
    <text evidence="5">The sequence shown here is derived from an EMBL/GenBank/DDBJ whole genome shotgun (WGS) entry which is preliminary data.</text>
</comment>
<dbReference type="Proteomes" id="UP000621455">
    <property type="component" value="Unassembled WGS sequence"/>
</dbReference>
<keyword evidence="3" id="KW-0175">Coiled coil</keyword>
<evidence type="ECO:0000256" key="1">
    <source>
        <dbReference type="ARBA" id="ARBA00006295"/>
    </source>
</evidence>
<dbReference type="InterPro" id="IPR041468">
    <property type="entry name" value="HTH_ParB/Spo0J"/>
</dbReference>
<evidence type="ECO:0000256" key="3">
    <source>
        <dbReference type="SAM" id="Coils"/>
    </source>
</evidence>
<dbReference type="Pfam" id="PF02195">
    <property type="entry name" value="ParB_N"/>
    <property type="match status" value="1"/>
</dbReference>
<dbReference type="Pfam" id="PF17762">
    <property type="entry name" value="HTH_ParB"/>
    <property type="match status" value="1"/>
</dbReference>
<protein>
    <submittedName>
        <fullName evidence="5">ParB/RepB/Spo0J family partition protein</fullName>
    </submittedName>
</protein>
<feature type="domain" description="ParB-like N-terminal" evidence="4">
    <location>
        <begin position="33"/>
        <end position="127"/>
    </location>
</feature>
<evidence type="ECO:0000313" key="5">
    <source>
        <dbReference type="EMBL" id="NHZ83572.1"/>
    </source>
</evidence>
<feature type="coiled-coil region" evidence="3">
    <location>
        <begin position="415"/>
        <end position="442"/>
    </location>
</feature>
<keyword evidence="2" id="KW-0159">Chromosome partition</keyword>
<dbReference type="CDD" id="cd16393">
    <property type="entry name" value="SPO0J_N"/>
    <property type="match status" value="1"/>
</dbReference>
<evidence type="ECO:0000313" key="6">
    <source>
        <dbReference type="Proteomes" id="UP000621455"/>
    </source>
</evidence>
<dbReference type="PANTHER" id="PTHR33375">
    <property type="entry name" value="CHROMOSOME-PARTITIONING PROTEIN PARB-RELATED"/>
    <property type="match status" value="1"/>
</dbReference>
<organism evidence="5 6">
    <name type="scientific">Massilia frigida</name>
    <dbReference type="NCBI Taxonomy" id="2609281"/>
    <lineage>
        <taxon>Bacteria</taxon>
        <taxon>Pseudomonadati</taxon>
        <taxon>Pseudomonadota</taxon>
        <taxon>Betaproteobacteria</taxon>
        <taxon>Burkholderiales</taxon>
        <taxon>Oxalobacteraceae</taxon>
        <taxon>Telluria group</taxon>
        <taxon>Massilia</taxon>
    </lineage>
</organism>
<dbReference type="InterPro" id="IPR004437">
    <property type="entry name" value="ParB/RepB/Spo0J"/>
</dbReference>
<comment type="similarity">
    <text evidence="1">Belongs to the ParB family.</text>
</comment>
<keyword evidence="6" id="KW-1185">Reference proteome</keyword>
<dbReference type="Gene3D" id="3.90.1530.30">
    <property type="match status" value="1"/>
</dbReference>
<dbReference type="NCBIfam" id="TIGR00180">
    <property type="entry name" value="parB_part"/>
    <property type="match status" value="1"/>
</dbReference>
<accession>A0ABX0NIY8</accession>
<sequence>MNCPLLPIGLIMKKNTTKPAVVTTTAANDGVFGIHRVNEIRPSPDNRKRFNQVALNELAESIKSMGVAQPILIRPVAPTADAPERYEIVAGERRWRASIIAGIEVVPAMVREMSDRDAAMIRLLENLQREDPHPLEEAIGYEQLMLQFGLTADQVADEIKKSRSYVYGRLKLCALTNDVRELFLDNKISASTALLIARIPVPALQAKALDEVINPKNAYPAGEPLSYRRAVEHIQNRYMLDLTTAVFPVSDGKLLAAAGACTKCPKRTGNQPEIFSDIKSADVCTDPDCFGEKKAAHFAKVVVTANKKGVPVLEGAEAKKALPNTWQRDSELVRGDQTIWTFDRNAPSTKNNGSVIDFLDERSLPPVANYFKNEDGSVIAFYDRQAVQQALEKVGACETVEQHAERMSLIVNAPKSEAQIAKDIAETELKEARLKLLKEENAFRLSLYKKFRDRAANGLSLDSLREFVKLILLDNNDYSLPSDVLDVYGDANHSDDDVCAYIDKASLQEVQLILVDLVLGECLQVESWELEDGGIRSDDRFETLSRMARIEGIDPGTVREQLYPSPIVTSAMQYDDLVKFIRISPERINELAKAVIADASRFDLIDALERAAKAAGFVYAAGGFITASAGEQAPETVGVAPEPAPAEEVREQQKKIVKTVNATKGKTKAQTAVVAPVEAWPFPKSPEAAFDNHNLPAAIEAMPAAEVAEPLLPEEVA</sequence>
<reference evidence="5 6" key="1">
    <citation type="submission" date="2019-10" db="EMBL/GenBank/DDBJ databases">
        <title>Taxonomy of Antarctic Massilia spp.: description of Massilia rubra sp. nov., Massilia aquatica sp. nov., Massilia mucilaginosa sp. nov., Massilia frigida sp. nov. isolated from streams, lakes and regoliths.</title>
        <authorList>
            <person name="Holochova P."/>
            <person name="Sedlacek I."/>
            <person name="Kralova S."/>
            <person name="Maslanova I."/>
            <person name="Busse H.-J."/>
            <person name="Stankova E."/>
            <person name="Vrbovska V."/>
            <person name="Kovarovic V."/>
            <person name="Bartak M."/>
            <person name="Svec P."/>
            <person name="Pantucek R."/>
        </authorList>
    </citation>
    <scope>NUCLEOTIDE SEQUENCE [LARGE SCALE GENOMIC DNA]</scope>
    <source>
        <strain evidence="5 6">CCM 8695</strain>
    </source>
</reference>
<dbReference type="InterPro" id="IPR036086">
    <property type="entry name" value="ParB/Sulfiredoxin_sf"/>
</dbReference>
<evidence type="ECO:0000259" key="4">
    <source>
        <dbReference type="SMART" id="SM00470"/>
    </source>
</evidence>
<gene>
    <name evidence="5" type="ORF">F2P44_30530</name>
</gene>